<dbReference type="Proteomes" id="UP000011087">
    <property type="component" value="Unassembled WGS sequence"/>
</dbReference>
<dbReference type="RefSeq" id="XP_005826133.1">
    <property type="nucleotide sequence ID" value="XM_005826076.1"/>
</dbReference>
<dbReference type="PANTHER" id="PTHR12463">
    <property type="entry name" value="OXYGENASE-RELATED"/>
    <property type="match status" value="1"/>
</dbReference>
<dbReference type="InterPro" id="IPR032857">
    <property type="entry name" value="ALKBH4"/>
</dbReference>
<dbReference type="OrthoDB" id="442860at2759"/>
<dbReference type="GeneID" id="17295848"/>
<evidence type="ECO:0000313" key="3">
    <source>
        <dbReference type="Proteomes" id="UP000011087"/>
    </source>
</evidence>
<proteinExistence type="predicted"/>
<reference evidence="1 3" key="1">
    <citation type="journal article" date="2012" name="Nature">
        <title>Algal genomes reveal evolutionary mosaicism and the fate of nucleomorphs.</title>
        <authorList>
            <consortium name="DOE Joint Genome Institute"/>
            <person name="Curtis B.A."/>
            <person name="Tanifuji G."/>
            <person name="Burki F."/>
            <person name="Gruber A."/>
            <person name="Irimia M."/>
            <person name="Maruyama S."/>
            <person name="Arias M.C."/>
            <person name="Ball S.G."/>
            <person name="Gile G.H."/>
            <person name="Hirakawa Y."/>
            <person name="Hopkins J.F."/>
            <person name="Kuo A."/>
            <person name="Rensing S.A."/>
            <person name="Schmutz J."/>
            <person name="Symeonidi A."/>
            <person name="Elias M."/>
            <person name="Eveleigh R.J."/>
            <person name="Herman E.K."/>
            <person name="Klute M.J."/>
            <person name="Nakayama T."/>
            <person name="Obornik M."/>
            <person name="Reyes-Prieto A."/>
            <person name="Armbrust E.V."/>
            <person name="Aves S.J."/>
            <person name="Beiko R.G."/>
            <person name="Coutinho P."/>
            <person name="Dacks J.B."/>
            <person name="Durnford D.G."/>
            <person name="Fast N.M."/>
            <person name="Green B.R."/>
            <person name="Grisdale C.J."/>
            <person name="Hempel F."/>
            <person name="Henrissat B."/>
            <person name="Hoppner M.P."/>
            <person name="Ishida K."/>
            <person name="Kim E."/>
            <person name="Koreny L."/>
            <person name="Kroth P.G."/>
            <person name="Liu Y."/>
            <person name="Malik S.B."/>
            <person name="Maier U.G."/>
            <person name="McRose D."/>
            <person name="Mock T."/>
            <person name="Neilson J.A."/>
            <person name="Onodera N.T."/>
            <person name="Poole A.M."/>
            <person name="Pritham E.J."/>
            <person name="Richards T.A."/>
            <person name="Rocap G."/>
            <person name="Roy S.W."/>
            <person name="Sarai C."/>
            <person name="Schaack S."/>
            <person name="Shirato S."/>
            <person name="Slamovits C.H."/>
            <person name="Spencer D.F."/>
            <person name="Suzuki S."/>
            <person name="Worden A.Z."/>
            <person name="Zauner S."/>
            <person name="Barry K."/>
            <person name="Bell C."/>
            <person name="Bharti A.K."/>
            <person name="Crow J.A."/>
            <person name="Grimwood J."/>
            <person name="Kramer R."/>
            <person name="Lindquist E."/>
            <person name="Lucas S."/>
            <person name="Salamov A."/>
            <person name="McFadden G.I."/>
            <person name="Lane C.E."/>
            <person name="Keeling P.J."/>
            <person name="Gray M.W."/>
            <person name="Grigoriev I.V."/>
            <person name="Archibald J.M."/>
        </authorList>
    </citation>
    <scope>NUCLEOTIDE SEQUENCE</scope>
    <source>
        <strain evidence="1 3">CCMP2712</strain>
    </source>
</reference>
<dbReference type="AlphaFoldDB" id="L1ISD5"/>
<accession>L1ISD5</accession>
<dbReference type="GO" id="GO:0032451">
    <property type="term" value="F:demethylase activity"/>
    <property type="evidence" value="ECO:0007669"/>
    <property type="project" value="TreeGrafter"/>
</dbReference>
<dbReference type="GO" id="GO:0070988">
    <property type="term" value="P:demethylation"/>
    <property type="evidence" value="ECO:0007669"/>
    <property type="project" value="InterPro"/>
</dbReference>
<dbReference type="GO" id="GO:0016491">
    <property type="term" value="F:oxidoreductase activity"/>
    <property type="evidence" value="ECO:0007669"/>
    <property type="project" value="TreeGrafter"/>
</dbReference>
<name>L1ISD5_GUITC</name>
<dbReference type="STRING" id="905079.L1ISD5"/>
<organism evidence="1">
    <name type="scientific">Guillardia theta (strain CCMP2712)</name>
    <name type="common">Cryptophyte</name>
    <dbReference type="NCBI Taxonomy" id="905079"/>
    <lineage>
        <taxon>Eukaryota</taxon>
        <taxon>Cryptophyceae</taxon>
        <taxon>Pyrenomonadales</taxon>
        <taxon>Geminigeraceae</taxon>
        <taxon>Guillardia</taxon>
    </lineage>
</organism>
<sequence>MENFRQLQFCNGCNVCVLPWELAGHSCVRQRVLNGRNNHTLGHMGCSFQGVTVVEEFITEEVEGCWVREMDRDDRLWILSQSGRRKQEFGPKVNFKKEEVKIDPSGTIFPSWSQEFLQLCSSSSSLLSDFEAVELGLLEYEPLRGSCIAPHIDDSW</sequence>
<dbReference type="PaxDb" id="55529-EKX39153"/>
<keyword evidence="3" id="KW-1185">Reference proteome</keyword>
<reference evidence="3" key="2">
    <citation type="submission" date="2012-11" db="EMBL/GenBank/DDBJ databases">
        <authorList>
            <person name="Kuo A."/>
            <person name="Curtis B.A."/>
            <person name="Tanifuji G."/>
            <person name="Burki F."/>
            <person name="Gruber A."/>
            <person name="Irimia M."/>
            <person name="Maruyama S."/>
            <person name="Arias M.C."/>
            <person name="Ball S.G."/>
            <person name="Gile G.H."/>
            <person name="Hirakawa Y."/>
            <person name="Hopkins J.F."/>
            <person name="Rensing S.A."/>
            <person name="Schmutz J."/>
            <person name="Symeonidi A."/>
            <person name="Elias M."/>
            <person name="Eveleigh R.J."/>
            <person name="Herman E.K."/>
            <person name="Klute M.J."/>
            <person name="Nakayama T."/>
            <person name="Obornik M."/>
            <person name="Reyes-Prieto A."/>
            <person name="Armbrust E.V."/>
            <person name="Aves S.J."/>
            <person name="Beiko R.G."/>
            <person name="Coutinho P."/>
            <person name="Dacks J.B."/>
            <person name="Durnford D.G."/>
            <person name="Fast N.M."/>
            <person name="Green B.R."/>
            <person name="Grisdale C."/>
            <person name="Hempe F."/>
            <person name="Henrissat B."/>
            <person name="Hoppner M.P."/>
            <person name="Ishida K.-I."/>
            <person name="Kim E."/>
            <person name="Koreny L."/>
            <person name="Kroth P.G."/>
            <person name="Liu Y."/>
            <person name="Malik S.-B."/>
            <person name="Maier U.G."/>
            <person name="McRose D."/>
            <person name="Mock T."/>
            <person name="Neilson J.A."/>
            <person name="Onodera N.T."/>
            <person name="Poole A.M."/>
            <person name="Pritham E.J."/>
            <person name="Richards T.A."/>
            <person name="Rocap G."/>
            <person name="Roy S.W."/>
            <person name="Sarai C."/>
            <person name="Schaack S."/>
            <person name="Shirato S."/>
            <person name="Slamovits C.H."/>
            <person name="Spencer D.F."/>
            <person name="Suzuki S."/>
            <person name="Worden A.Z."/>
            <person name="Zauner S."/>
            <person name="Barry K."/>
            <person name="Bell C."/>
            <person name="Bharti A.K."/>
            <person name="Crow J.A."/>
            <person name="Grimwood J."/>
            <person name="Kramer R."/>
            <person name="Lindquist E."/>
            <person name="Lucas S."/>
            <person name="Salamov A."/>
            <person name="McFadden G.I."/>
            <person name="Lane C.E."/>
            <person name="Keeling P.J."/>
            <person name="Gray M.W."/>
            <person name="Grigoriev I.V."/>
            <person name="Archibald J.M."/>
        </authorList>
    </citation>
    <scope>NUCLEOTIDE SEQUENCE</scope>
    <source>
        <strain evidence="3">CCMP2712</strain>
    </source>
</reference>
<evidence type="ECO:0008006" key="4">
    <source>
        <dbReference type="Google" id="ProtNLM"/>
    </source>
</evidence>
<evidence type="ECO:0000313" key="2">
    <source>
        <dbReference type="EnsemblProtists" id="EKX39153"/>
    </source>
</evidence>
<dbReference type="eggNOG" id="KOG3959">
    <property type="taxonomic scope" value="Eukaryota"/>
</dbReference>
<dbReference type="HOGENOM" id="CLU_1690084_0_0_1"/>
<dbReference type="Gene3D" id="2.60.120.590">
    <property type="entry name" value="Alpha-ketoglutarate-dependent dioxygenase AlkB-like"/>
    <property type="match status" value="1"/>
</dbReference>
<protein>
    <recommendedName>
        <fullName evidence="4">Alpha-ketoglutarate-dependent dioxygenase AlkB-like domain-containing protein</fullName>
    </recommendedName>
</protein>
<dbReference type="EMBL" id="JH993042">
    <property type="protein sequence ID" value="EKX39153.1"/>
    <property type="molecule type" value="Genomic_DNA"/>
</dbReference>
<dbReference type="OMA" id="IMEMIDG"/>
<dbReference type="KEGG" id="gtt:GUITHDRAFT_143755"/>
<dbReference type="PANTHER" id="PTHR12463:SF0">
    <property type="entry name" value="ALPHA-KETOGLUTARATE-DEPENDENT DIOXYGENASE ALKB HOMOLOG 4"/>
    <property type="match status" value="1"/>
</dbReference>
<evidence type="ECO:0000313" key="1">
    <source>
        <dbReference type="EMBL" id="EKX39153.1"/>
    </source>
</evidence>
<dbReference type="InterPro" id="IPR037151">
    <property type="entry name" value="AlkB-like_sf"/>
</dbReference>
<dbReference type="EnsemblProtists" id="EKX39153">
    <property type="protein sequence ID" value="EKX39153"/>
    <property type="gene ID" value="GUITHDRAFT_143755"/>
</dbReference>
<gene>
    <name evidence="1" type="ORF">GUITHDRAFT_143755</name>
</gene>
<reference evidence="2" key="3">
    <citation type="submission" date="2015-06" db="UniProtKB">
        <authorList>
            <consortium name="EnsemblProtists"/>
        </authorList>
    </citation>
    <scope>IDENTIFICATION</scope>
</reference>